<feature type="domain" description="HYR" evidence="9">
    <location>
        <begin position="207"/>
        <end position="290"/>
    </location>
</feature>
<dbReference type="PROSITE" id="PS50026">
    <property type="entry name" value="EGF_3"/>
    <property type="match status" value="1"/>
</dbReference>
<dbReference type="GO" id="GO:0005509">
    <property type="term" value="F:calcium ion binding"/>
    <property type="evidence" value="ECO:0007669"/>
    <property type="project" value="InterPro"/>
</dbReference>
<comment type="caution">
    <text evidence="11">The sequence shown here is derived from an EMBL/GenBank/DDBJ whole genome shotgun (WGS) entry which is preliminary data.</text>
</comment>
<dbReference type="PROSITE" id="PS01186">
    <property type="entry name" value="EGF_2"/>
    <property type="match status" value="1"/>
</dbReference>
<dbReference type="AlphaFoldDB" id="A0A210QW59"/>
<dbReference type="Proteomes" id="UP000242188">
    <property type="component" value="Unassembled WGS sequence"/>
</dbReference>
<dbReference type="PROSITE" id="PS50092">
    <property type="entry name" value="TSP1"/>
    <property type="match status" value="1"/>
</dbReference>
<dbReference type="PROSITE" id="PS00022">
    <property type="entry name" value="EGF_1"/>
    <property type="match status" value="1"/>
</dbReference>
<keyword evidence="2" id="KW-0677">Repeat</keyword>
<dbReference type="PROSITE" id="PS00010">
    <property type="entry name" value="ASX_HYDROXYL"/>
    <property type="match status" value="1"/>
</dbReference>
<name>A0A210QW59_MIZYE</name>
<dbReference type="InterPro" id="IPR001881">
    <property type="entry name" value="EGF-like_Ca-bd_dom"/>
</dbReference>
<dbReference type="Gene3D" id="2.10.25.10">
    <property type="entry name" value="Laminin"/>
    <property type="match status" value="1"/>
</dbReference>
<keyword evidence="1 5" id="KW-0245">EGF-like domain</keyword>
<keyword evidence="3 5" id="KW-1015">Disulfide bond</keyword>
<dbReference type="SUPFAM" id="SSF57196">
    <property type="entry name" value="EGF/Laminin"/>
    <property type="match status" value="1"/>
</dbReference>
<evidence type="ECO:0000256" key="4">
    <source>
        <dbReference type="ARBA" id="ARBA00023180"/>
    </source>
</evidence>
<dbReference type="InterPro" id="IPR000436">
    <property type="entry name" value="Sushi_SCR_CCP_dom"/>
</dbReference>
<evidence type="ECO:0000256" key="7">
    <source>
        <dbReference type="SAM" id="SignalP"/>
    </source>
</evidence>
<feature type="domain" description="EGF-like" evidence="8">
    <location>
        <begin position="170"/>
        <end position="206"/>
    </location>
</feature>
<dbReference type="Gene3D" id="2.20.100.10">
    <property type="entry name" value="Thrombospondin type-1 (TSP1) repeat"/>
    <property type="match status" value="1"/>
</dbReference>
<dbReference type="InterPro" id="IPR000742">
    <property type="entry name" value="EGF"/>
</dbReference>
<dbReference type="SMART" id="SM00179">
    <property type="entry name" value="EGF_CA"/>
    <property type="match status" value="1"/>
</dbReference>
<keyword evidence="12" id="KW-1185">Reference proteome</keyword>
<evidence type="ECO:0000256" key="1">
    <source>
        <dbReference type="ARBA" id="ARBA00022536"/>
    </source>
</evidence>
<evidence type="ECO:0000256" key="6">
    <source>
        <dbReference type="PROSITE-ProRule" id="PRU00302"/>
    </source>
</evidence>
<feature type="signal peptide" evidence="7">
    <location>
        <begin position="1"/>
        <end position="19"/>
    </location>
</feature>
<dbReference type="SUPFAM" id="SSF57535">
    <property type="entry name" value="Complement control module/SCR domain"/>
    <property type="match status" value="1"/>
</dbReference>
<evidence type="ECO:0000313" key="12">
    <source>
        <dbReference type="Proteomes" id="UP000242188"/>
    </source>
</evidence>
<dbReference type="Pfam" id="PF02494">
    <property type="entry name" value="HYR"/>
    <property type="match status" value="1"/>
</dbReference>
<dbReference type="OrthoDB" id="8962045at2759"/>
<dbReference type="InterPro" id="IPR000884">
    <property type="entry name" value="TSP1_rpt"/>
</dbReference>
<dbReference type="PROSITE" id="PS50923">
    <property type="entry name" value="SUSHI"/>
    <property type="match status" value="1"/>
</dbReference>
<dbReference type="InterPro" id="IPR036383">
    <property type="entry name" value="TSP1_rpt_sf"/>
</dbReference>
<dbReference type="InterPro" id="IPR035976">
    <property type="entry name" value="Sushi/SCR/CCP_sf"/>
</dbReference>
<keyword evidence="7" id="KW-0732">Signal</keyword>
<dbReference type="SUPFAM" id="SSF82895">
    <property type="entry name" value="TSP-1 type 1 repeat"/>
    <property type="match status" value="1"/>
</dbReference>
<dbReference type="SMART" id="SM00032">
    <property type="entry name" value="CCP"/>
    <property type="match status" value="2"/>
</dbReference>
<reference evidence="11 12" key="1">
    <citation type="journal article" date="2017" name="Nat. Ecol. Evol.">
        <title>Scallop genome provides insights into evolution of bilaterian karyotype and development.</title>
        <authorList>
            <person name="Wang S."/>
            <person name="Zhang J."/>
            <person name="Jiao W."/>
            <person name="Li J."/>
            <person name="Xun X."/>
            <person name="Sun Y."/>
            <person name="Guo X."/>
            <person name="Huan P."/>
            <person name="Dong B."/>
            <person name="Zhang L."/>
            <person name="Hu X."/>
            <person name="Sun X."/>
            <person name="Wang J."/>
            <person name="Zhao C."/>
            <person name="Wang Y."/>
            <person name="Wang D."/>
            <person name="Huang X."/>
            <person name="Wang R."/>
            <person name="Lv J."/>
            <person name="Li Y."/>
            <person name="Zhang Z."/>
            <person name="Liu B."/>
            <person name="Lu W."/>
            <person name="Hui Y."/>
            <person name="Liang J."/>
            <person name="Zhou Z."/>
            <person name="Hou R."/>
            <person name="Li X."/>
            <person name="Liu Y."/>
            <person name="Li H."/>
            <person name="Ning X."/>
            <person name="Lin Y."/>
            <person name="Zhao L."/>
            <person name="Xing Q."/>
            <person name="Dou J."/>
            <person name="Li Y."/>
            <person name="Mao J."/>
            <person name="Guo H."/>
            <person name="Dou H."/>
            <person name="Li T."/>
            <person name="Mu C."/>
            <person name="Jiang W."/>
            <person name="Fu Q."/>
            <person name="Fu X."/>
            <person name="Miao Y."/>
            <person name="Liu J."/>
            <person name="Yu Q."/>
            <person name="Li R."/>
            <person name="Liao H."/>
            <person name="Li X."/>
            <person name="Kong Y."/>
            <person name="Jiang Z."/>
            <person name="Chourrout D."/>
            <person name="Li R."/>
            <person name="Bao Z."/>
        </authorList>
    </citation>
    <scope>NUCLEOTIDE SEQUENCE [LARGE SCALE GENOMIC DNA]</scope>
    <source>
        <strain evidence="11 12">PY_sf001</strain>
    </source>
</reference>
<dbReference type="FunFam" id="2.10.25.10:FF:000143">
    <property type="entry name" value="Protein crumbs 1"/>
    <property type="match status" value="1"/>
</dbReference>
<evidence type="ECO:0000259" key="8">
    <source>
        <dbReference type="PROSITE" id="PS50026"/>
    </source>
</evidence>
<dbReference type="Pfam" id="PF00084">
    <property type="entry name" value="Sushi"/>
    <property type="match status" value="1"/>
</dbReference>
<feature type="disulfide bond" evidence="5">
    <location>
        <begin position="196"/>
        <end position="205"/>
    </location>
</feature>
<keyword evidence="6" id="KW-0768">Sushi</keyword>
<dbReference type="PANTHER" id="PTHR24049">
    <property type="entry name" value="CRUMBS FAMILY MEMBER"/>
    <property type="match status" value="1"/>
</dbReference>
<dbReference type="Gene3D" id="2.10.70.10">
    <property type="entry name" value="Complement Module, domain 1"/>
    <property type="match status" value="1"/>
</dbReference>
<dbReference type="CDD" id="cd00033">
    <property type="entry name" value="CCP"/>
    <property type="match status" value="1"/>
</dbReference>
<evidence type="ECO:0000259" key="10">
    <source>
        <dbReference type="PROSITE" id="PS50923"/>
    </source>
</evidence>
<dbReference type="SMART" id="SM00209">
    <property type="entry name" value="TSP1"/>
    <property type="match status" value="1"/>
</dbReference>
<proteinExistence type="predicted"/>
<sequence length="415" mass="46244">MKTTQILILVSLTTKFVIAGKSSKWDLCNCRFEEWKSWSQCTASCGGGYQTRERLVWHHIRPECTTFEDCASNDMGYERQQCNRICYNGGTMGSWSCTCPAGWRGTCCGEQVTCGDPGILTSGQRRGDSFDYGNVVTYTCNHLYNMTRGSSVRSCDKYGRWTGYMPRCVYAHTCLSNPCQNGGTCVDGLDRYDCQCSPGWSGVNCERDVQPPLMTDCPSDMHFFVSEPTINVNWSIPVFTDPMGTNLTVTHNYPFNRWKFPWGDFTVQYSALKASNGLNTECLFNVSVRPHPCPTLNVPIGGAKVCNGWKSDFGQYCMIFCDASHDVYPGIDVNQWYVCGASGSWKPSAKLPDCEASISLSVPSGTNVHFGSCSSANDIARLQDKFIQRLKHSNYSLFCHAYKDVCVSQNVDVVC</sequence>
<organism evidence="11 12">
    <name type="scientific">Mizuhopecten yessoensis</name>
    <name type="common">Japanese scallop</name>
    <name type="synonym">Patinopecten yessoensis</name>
    <dbReference type="NCBI Taxonomy" id="6573"/>
    <lineage>
        <taxon>Eukaryota</taxon>
        <taxon>Metazoa</taxon>
        <taxon>Spiralia</taxon>
        <taxon>Lophotrochozoa</taxon>
        <taxon>Mollusca</taxon>
        <taxon>Bivalvia</taxon>
        <taxon>Autobranchia</taxon>
        <taxon>Pteriomorphia</taxon>
        <taxon>Pectinida</taxon>
        <taxon>Pectinoidea</taxon>
        <taxon>Pectinidae</taxon>
        <taxon>Mizuhopecten</taxon>
    </lineage>
</organism>
<dbReference type="SMART" id="SM00181">
    <property type="entry name" value="EGF"/>
    <property type="match status" value="2"/>
</dbReference>
<evidence type="ECO:0000256" key="2">
    <source>
        <dbReference type="ARBA" id="ARBA00022737"/>
    </source>
</evidence>
<dbReference type="InterPro" id="IPR051022">
    <property type="entry name" value="Notch_Cell-Fate_Det"/>
</dbReference>
<comment type="caution">
    <text evidence="5">Lacks conserved residue(s) required for the propagation of feature annotation.</text>
</comment>
<feature type="domain" description="Sushi" evidence="10">
    <location>
        <begin position="112"/>
        <end position="170"/>
    </location>
</feature>
<dbReference type="Pfam" id="PF00008">
    <property type="entry name" value="EGF"/>
    <property type="match status" value="1"/>
</dbReference>
<evidence type="ECO:0000256" key="5">
    <source>
        <dbReference type="PROSITE-ProRule" id="PRU00076"/>
    </source>
</evidence>
<dbReference type="PRINTS" id="PR00010">
    <property type="entry name" value="EGFBLOOD"/>
</dbReference>
<dbReference type="STRING" id="6573.A0A210QW59"/>
<dbReference type="InterPro" id="IPR003410">
    <property type="entry name" value="HYR_dom"/>
</dbReference>
<feature type="chain" id="PRO_5012194212" evidence="7">
    <location>
        <begin position="20"/>
        <end position="415"/>
    </location>
</feature>
<evidence type="ECO:0000256" key="3">
    <source>
        <dbReference type="ARBA" id="ARBA00023157"/>
    </source>
</evidence>
<accession>A0A210QW59</accession>
<dbReference type="PROSITE" id="PS50825">
    <property type="entry name" value="HYR"/>
    <property type="match status" value="1"/>
</dbReference>
<gene>
    <name evidence="11" type="ORF">KP79_PYT05529</name>
</gene>
<evidence type="ECO:0000313" key="11">
    <source>
        <dbReference type="EMBL" id="OWF52999.1"/>
    </source>
</evidence>
<dbReference type="EMBL" id="NEDP02001549">
    <property type="protein sequence ID" value="OWF52999.1"/>
    <property type="molecule type" value="Genomic_DNA"/>
</dbReference>
<evidence type="ECO:0000259" key="9">
    <source>
        <dbReference type="PROSITE" id="PS50825"/>
    </source>
</evidence>
<protein>
    <submittedName>
        <fullName evidence="11">Sushi, nidogen and EGF-like domain-containing protein 1</fullName>
    </submittedName>
</protein>
<dbReference type="CDD" id="cd00054">
    <property type="entry name" value="EGF_CA"/>
    <property type="match status" value="1"/>
</dbReference>
<keyword evidence="4" id="KW-0325">Glycoprotein</keyword>
<dbReference type="InterPro" id="IPR000152">
    <property type="entry name" value="EGF-type_Asp/Asn_hydroxyl_site"/>
</dbReference>